<dbReference type="AlphaFoldDB" id="A0A0S8GC61"/>
<comment type="caution">
    <text evidence="2">The sequence shown here is derived from an EMBL/GenBank/DDBJ whole genome shotgun (WGS) entry which is preliminary data.</text>
</comment>
<reference evidence="2 3" key="1">
    <citation type="journal article" date="2015" name="Microbiome">
        <title>Genomic resolution of linkages in carbon, nitrogen, and sulfur cycling among widespread estuary sediment bacteria.</title>
        <authorList>
            <person name="Baker B.J."/>
            <person name="Lazar C.S."/>
            <person name="Teske A.P."/>
            <person name="Dick G.J."/>
        </authorList>
    </citation>
    <scope>NUCLEOTIDE SEQUENCE [LARGE SCALE GENOMIC DNA]</scope>
    <source>
        <strain evidence="2">SM23_60</strain>
    </source>
</reference>
<name>A0A0S8GC61_UNCW3</name>
<organism evidence="2 3">
    <name type="scientific">candidate division WOR_3 bacterium SM23_60</name>
    <dbReference type="NCBI Taxonomy" id="1703780"/>
    <lineage>
        <taxon>Bacteria</taxon>
        <taxon>Bacteria division WOR-3</taxon>
    </lineage>
</organism>
<dbReference type="InterPro" id="IPR002822">
    <property type="entry name" value="Ni_insertion"/>
</dbReference>
<keyword evidence="1" id="KW-0533">Nickel</keyword>
<protein>
    <recommendedName>
        <fullName evidence="4">Nickel insertion protein</fullName>
    </recommendedName>
</protein>
<evidence type="ECO:0008006" key="4">
    <source>
        <dbReference type="Google" id="ProtNLM"/>
    </source>
</evidence>
<evidence type="ECO:0000256" key="1">
    <source>
        <dbReference type="ARBA" id="ARBA00022596"/>
    </source>
</evidence>
<proteinExistence type="predicted"/>
<dbReference type="PANTHER" id="PTHR36566">
    <property type="entry name" value="NICKEL INSERTION PROTEIN-RELATED"/>
    <property type="match status" value="1"/>
</dbReference>
<dbReference type="PANTHER" id="PTHR36566:SF1">
    <property type="entry name" value="PYRIDINIUM-3,5-BISTHIOCARBOXYLIC ACID MONONUCLEOTIDE NICKEL INSERTION PROTEIN"/>
    <property type="match status" value="1"/>
</dbReference>
<dbReference type="Gene3D" id="3.30.70.1380">
    <property type="entry name" value="Transcriptional regulatory protein pf0864 domain like"/>
    <property type="match status" value="1"/>
</dbReference>
<evidence type="ECO:0000313" key="3">
    <source>
        <dbReference type="Proteomes" id="UP000051096"/>
    </source>
</evidence>
<evidence type="ECO:0000313" key="2">
    <source>
        <dbReference type="EMBL" id="KPK70257.1"/>
    </source>
</evidence>
<dbReference type="Proteomes" id="UP000051096">
    <property type="component" value="Unassembled WGS sequence"/>
</dbReference>
<sequence>MKVLYFDPILGASGDMIIAALIDCGTPQTFLQEKLTFVPGCTMKVKRVQRYGVSARSVQFTINPEIREKDFLPLIKRSTLPTHVKQQATTIINRIFTAEKKVHRAKKLHLHEMADADTLLDIVGALLAIDYLKVDRVYSKPLKAGQGFIKTQEGNMPAFNFATAELLKGSPVDFVPIAGELTTPTAAAIVSTIAAFETNLTLTRIHSVGLSTGTHIFKDYPNLLRVFVGEIDDVHKDACTVIETNIDDMNPQDYELLIEKLYSAGALEVFLTSTLMKNSRPGVLLTVLCAEHMHRISTIIFEETTTLGIRIHHVPRLIMQREIIAVQTPLGKVRIKKARLHSIRKFSLEYEDVKHIAQKHKLPIPTVRRKLLTYVDEKHGDSPVKGSSR</sequence>
<accession>A0A0S8GC61</accession>
<dbReference type="NCBIfam" id="TIGR00299">
    <property type="entry name" value="nickel pincer cofactor biosynthesis protein LarC"/>
    <property type="match status" value="1"/>
</dbReference>
<dbReference type="EMBL" id="LJUO01000098">
    <property type="protein sequence ID" value="KPK70257.1"/>
    <property type="molecule type" value="Genomic_DNA"/>
</dbReference>
<dbReference type="Pfam" id="PF01969">
    <property type="entry name" value="Ni_insertion"/>
    <property type="match status" value="1"/>
</dbReference>
<gene>
    <name evidence="2" type="ORF">AMJ87_09200</name>
</gene>